<accession>A0ABW3UHV6</accession>
<dbReference type="InterPro" id="IPR003593">
    <property type="entry name" value="AAA+_ATPase"/>
</dbReference>
<dbReference type="InterPro" id="IPR027417">
    <property type="entry name" value="P-loop_NTPase"/>
</dbReference>
<dbReference type="Proteomes" id="UP001597180">
    <property type="component" value="Unassembled WGS sequence"/>
</dbReference>
<feature type="region of interest" description="Disordered" evidence="3">
    <location>
        <begin position="440"/>
        <end position="459"/>
    </location>
</feature>
<dbReference type="PANTHER" id="PTHR23070">
    <property type="entry name" value="BCS1 AAA-TYPE ATPASE"/>
    <property type="match status" value="1"/>
</dbReference>
<dbReference type="PROSITE" id="PS00674">
    <property type="entry name" value="AAA"/>
    <property type="match status" value="1"/>
</dbReference>
<evidence type="ECO:0000256" key="1">
    <source>
        <dbReference type="ARBA" id="ARBA00007448"/>
    </source>
</evidence>
<dbReference type="Pfam" id="PF00004">
    <property type="entry name" value="AAA"/>
    <property type="match status" value="1"/>
</dbReference>
<dbReference type="Gene3D" id="3.40.50.300">
    <property type="entry name" value="P-loop containing nucleotide triphosphate hydrolases"/>
    <property type="match status" value="1"/>
</dbReference>
<sequence length="459" mass="52713">MINPGNKSSRPEGAALYSERLREAGRRTHVNESHGCYIIPIRASEPQEIPQYFDTAVVIERIQQELESRYGAAFQMYVQDDYGNEIWDMLDEDVRQGSGQVEHAAVIYDRVESKAFSYQGELGDNAGYRIFPASRNNLFVYPSYGVALVRIPVFRPNGSFSEEYVFAVNDDCLGRFLGYMRERQRENDRKHVTVFTDSRNGLDQHREPITRSVSRDEVIMSESLKQDIYRSIDQFFAQDRQFFQTYRIPYKRGILLYGRPGNGKTTLVKSIAGSVNAPVTYWQITEHTCSYTIQEAFESAVKMAPMVLVIEDIDSMPEQARSFFLNTLDGATSKEGIFLIGTTNYPERIDPALMNRAGRFDRAYEIKLPDEPLRRRYLAQKQLSALIGEDEAEKAVRLTDGFTFAQLNELYVSAALEKHYEPEVKIEELIRGMRAELNKEKTQHWHTTQPESRMGFVAG</sequence>
<evidence type="ECO:0000313" key="6">
    <source>
        <dbReference type="Proteomes" id="UP001597180"/>
    </source>
</evidence>
<dbReference type="Gene3D" id="1.10.8.60">
    <property type="match status" value="1"/>
</dbReference>
<evidence type="ECO:0000256" key="3">
    <source>
        <dbReference type="SAM" id="MobiDB-lite"/>
    </source>
</evidence>
<keyword evidence="6" id="KW-1185">Reference proteome</keyword>
<dbReference type="EMBL" id="JBHTLU010000013">
    <property type="protein sequence ID" value="MFD1220578.1"/>
    <property type="molecule type" value="Genomic_DNA"/>
</dbReference>
<proteinExistence type="inferred from homology"/>
<dbReference type="InterPro" id="IPR003960">
    <property type="entry name" value="ATPase_AAA_CS"/>
</dbReference>
<reference evidence="6" key="1">
    <citation type="journal article" date="2019" name="Int. J. Syst. Evol. Microbiol.">
        <title>The Global Catalogue of Microorganisms (GCM) 10K type strain sequencing project: providing services to taxonomists for standard genome sequencing and annotation.</title>
        <authorList>
            <consortium name="The Broad Institute Genomics Platform"/>
            <consortium name="The Broad Institute Genome Sequencing Center for Infectious Disease"/>
            <person name="Wu L."/>
            <person name="Ma J."/>
        </authorList>
    </citation>
    <scope>NUCLEOTIDE SEQUENCE [LARGE SCALE GENOMIC DNA]</scope>
    <source>
        <strain evidence="6">CCUG 53270</strain>
    </source>
</reference>
<comment type="caution">
    <text evidence="5">The sequence shown here is derived from an EMBL/GenBank/DDBJ whole genome shotgun (WGS) entry which is preliminary data.</text>
</comment>
<evidence type="ECO:0000259" key="4">
    <source>
        <dbReference type="SMART" id="SM00382"/>
    </source>
</evidence>
<comment type="similarity">
    <text evidence="1">Belongs to the AAA ATPase family. BCS1 subfamily.</text>
</comment>
<dbReference type="GO" id="GO:0005524">
    <property type="term" value="F:ATP binding"/>
    <property type="evidence" value="ECO:0007669"/>
    <property type="project" value="UniProtKB-KW"/>
</dbReference>
<dbReference type="SMART" id="SM00382">
    <property type="entry name" value="AAA"/>
    <property type="match status" value="1"/>
</dbReference>
<gene>
    <name evidence="5" type="ORF">ACFQ4B_10635</name>
</gene>
<protein>
    <submittedName>
        <fullName evidence="5">ATP-binding protein</fullName>
    </submittedName>
</protein>
<feature type="domain" description="AAA+ ATPase" evidence="4">
    <location>
        <begin position="250"/>
        <end position="370"/>
    </location>
</feature>
<keyword evidence="2" id="KW-0547">Nucleotide-binding</keyword>
<dbReference type="CDD" id="cd19481">
    <property type="entry name" value="RecA-like_protease"/>
    <property type="match status" value="1"/>
</dbReference>
<organism evidence="5 6">
    <name type="scientific">Paenibacillus vulneris</name>
    <dbReference type="NCBI Taxonomy" id="1133364"/>
    <lineage>
        <taxon>Bacteria</taxon>
        <taxon>Bacillati</taxon>
        <taxon>Bacillota</taxon>
        <taxon>Bacilli</taxon>
        <taxon>Bacillales</taxon>
        <taxon>Paenibacillaceae</taxon>
        <taxon>Paenibacillus</taxon>
    </lineage>
</organism>
<evidence type="ECO:0000313" key="5">
    <source>
        <dbReference type="EMBL" id="MFD1220578.1"/>
    </source>
</evidence>
<dbReference type="SUPFAM" id="SSF52540">
    <property type="entry name" value="P-loop containing nucleoside triphosphate hydrolases"/>
    <property type="match status" value="1"/>
</dbReference>
<dbReference type="RefSeq" id="WP_345587187.1">
    <property type="nucleotide sequence ID" value="NZ_BAABJG010000006.1"/>
</dbReference>
<dbReference type="InterPro" id="IPR050747">
    <property type="entry name" value="Mitochondrial_chaperone_BCS1"/>
</dbReference>
<dbReference type="InterPro" id="IPR003959">
    <property type="entry name" value="ATPase_AAA_core"/>
</dbReference>
<keyword evidence="2 5" id="KW-0067">ATP-binding</keyword>
<name>A0ABW3UHV6_9BACL</name>
<evidence type="ECO:0000256" key="2">
    <source>
        <dbReference type="RuleBase" id="RU003651"/>
    </source>
</evidence>